<proteinExistence type="predicted"/>
<gene>
    <name evidence="3" type="ORF">OCV61_00120</name>
</gene>
<accession>A0ABT2TQ37</accession>
<evidence type="ECO:0000256" key="1">
    <source>
        <dbReference type="SAM" id="Phobius"/>
    </source>
</evidence>
<organism evidence="3 4">
    <name type="scientific">Blautia ammoniilytica</name>
    <dbReference type="NCBI Taxonomy" id="2981782"/>
    <lineage>
        <taxon>Bacteria</taxon>
        <taxon>Bacillati</taxon>
        <taxon>Bacillota</taxon>
        <taxon>Clostridia</taxon>
        <taxon>Lachnospirales</taxon>
        <taxon>Lachnospiraceae</taxon>
        <taxon>Blautia</taxon>
    </lineage>
</organism>
<comment type="caution">
    <text evidence="3">The sequence shown here is derived from an EMBL/GenBank/DDBJ whole genome shotgun (WGS) entry which is preliminary data.</text>
</comment>
<dbReference type="Proteomes" id="UP001652409">
    <property type="component" value="Unassembled WGS sequence"/>
</dbReference>
<dbReference type="RefSeq" id="WP_158420014.1">
    <property type="nucleotide sequence ID" value="NZ_JAOQJL010000001.1"/>
</dbReference>
<sequence length="374" mass="40937">MKKNKAMYTLQQDVKIPDIVETKASQTFARIQREAKTGNEKIIVYDKKIRSPKKKYAVLAMTAVLAVGTVSVYAAYINWSQGLKEELQITQEQQESLQENGMAAFADASVTDAGITVSAQQSITDNYYTYLSFKVEGYHLEDGKQPDFENVFVTVDGKEDFNSGSSFYNGIIVGNDGMGVYADGSALETRADGSTIQHYVMDDGSMEYHMVLAKSDEKGYFIGKKLHVEFKNLGTVAKAEYFPDITGKWDLDMTLGGADTSTIIQTDEKIGDTGLTLTSVELSPVSIRVSYDADQEAHVEEVPMPTGLVLKDGTKLEGVYGGPGSSGMDGSKYICTYAFERVIDPDQVAAVLIPKNLEGSAEGQDTDYYQVAIQ</sequence>
<keyword evidence="4" id="KW-1185">Reference proteome</keyword>
<reference evidence="3 4" key="1">
    <citation type="journal article" date="2021" name="ISME Commun">
        <title>Automated analysis of genomic sequences facilitates high-throughput and comprehensive description of bacteria.</title>
        <authorList>
            <person name="Hitch T.C.A."/>
        </authorList>
    </citation>
    <scope>NUCLEOTIDE SEQUENCE [LARGE SCALE GENOMIC DNA]</scope>
    <source>
        <strain evidence="3 4">Sanger_23</strain>
    </source>
</reference>
<evidence type="ECO:0000313" key="3">
    <source>
        <dbReference type="EMBL" id="MCU6763816.1"/>
    </source>
</evidence>
<evidence type="ECO:0000313" key="4">
    <source>
        <dbReference type="Proteomes" id="UP001652409"/>
    </source>
</evidence>
<dbReference type="EMBL" id="JAOQJL010000001">
    <property type="protein sequence ID" value="MCU6763816.1"/>
    <property type="molecule type" value="Genomic_DNA"/>
</dbReference>
<protein>
    <submittedName>
        <fullName evidence="3">DUF4179 domain-containing protein</fullName>
    </submittedName>
</protein>
<dbReference type="InterPro" id="IPR025436">
    <property type="entry name" value="DUF4179"/>
</dbReference>
<dbReference type="Pfam" id="PF13786">
    <property type="entry name" value="DUF4179"/>
    <property type="match status" value="1"/>
</dbReference>
<evidence type="ECO:0000259" key="2">
    <source>
        <dbReference type="Pfam" id="PF13786"/>
    </source>
</evidence>
<feature type="transmembrane region" description="Helical" evidence="1">
    <location>
        <begin position="56"/>
        <end position="79"/>
    </location>
</feature>
<feature type="domain" description="DUF4179" evidence="2">
    <location>
        <begin position="54"/>
        <end position="136"/>
    </location>
</feature>
<keyword evidence="1" id="KW-1133">Transmembrane helix</keyword>
<keyword evidence="1" id="KW-0472">Membrane</keyword>
<keyword evidence="1" id="KW-0812">Transmembrane</keyword>
<name>A0ABT2TQ37_9FIRM</name>